<reference evidence="2" key="2">
    <citation type="journal article" date="2023" name="IMA Fungus">
        <title>Comparative genomic study of the Penicillium genus elucidates a diverse pangenome and 15 lateral gene transfer events.</title>
        <authorList>
            <person name="Petersen C."/>
            <person name="Sorensen T."/>
            <person name="Nielsen M.R."/>
            <person name="Sondergaard T.E."/>
            <person name="Sorensen J.L."/>
            <person name="Fitzpatrick D.A."/>
            <person name="Frisvad J.C."/>
            <person name="Nielsen K.L."/>
        </authorList>
    </citation>
    <scope>NUCLEOTIDE SEQUENCE</scope>
    <source>
        <strain evidence="2">IBT 17660</strain>
    </source>
</reference>
<keyword evidence="1" id="KW-1133">Transmembrane helix</keyword>
<dbReference type="AlphaFoldDB" id="A0A9X0BIW4"/>
<dbReference type="Proteomes" id="UP001147760">
    <property type="component" value="Unassembled WGS sequence"/>
</dbReference>
<reference evidence="2" key="1">
    <citation type="submission" date="2022-12" db="EMBL/GenBank/DDBJ databases">
        <authorList>
            <person name="Petersen C."/>
        </authorList>
    </citation>
    <scope>NUCLEOTIDE SEQUENCE</scope>
    <source>
        <strain evidence="2">IBT 17660</strain>
    </source>
</reference>
<comment type="caution">
    <text evidence="2">The sequence shown here is derived from an EMBL/GenBank/DDBJ whole genome shotgun (WGS) entry which is preliminary data.</text>
</comment>
<feature type="transmembrane region" description="Helical" evidence="1">
    <location>
        <begin position="13"/>
        <end position="35"/>
    </location>
</feature>
<evidence type="ECO:0000256" key="1">
    <source>
        <dbReference type="SAM" id="Phobius"/>
    </source>
</evidence>
<keyword evidence="3" id="KW-1185">Reference proteome</keyword>
<dbReference type="EMBL" id="JAPWDO010000006">
    <property type="protein sequence ID" value="KAJ5466449.1"/>
    <property type="molecule type" value="Genomic_DNA"/>
</dbReference>
<proteinExistence type="predicted"/>
<keyword evidence="1" id="KW-0812">Transmembrane</keyword>
<evidence type="ECO:0000313" key="2">
    <source>
        <dbReference type="EMBL" id="KAJ5466449.1"/>
    </source>
</evidence>
<gene>
    <name evidence="2" type="ORF">N7530_010236</name>
</gene>
<sequence>MTMLASTPTVIEIYPIIIGIFGLSFLPVNTGHNVVRYATKNQHSQRLSDASLIYIFVTLIGPEIPQKNKV</sequence>
<accession>A0A9X0BIW4</accession>
<organism evidence="2 3">
    <name type="scientific">Penicillium desertorum</name>
    <dbReference type="NCBI Taxonomy" id="1303715"/>
    <lineage>
        <taxon>Eukaryota</taxon>
        <taxon>Fungi</taxon>
        <taxon>Dikarya</taxon>
        <taxon>Ascomycota</taxon>
        <taxon>Pezizomycotina</taxon>
        <taxon>Eurotiomycetes</taxon>
        <taxon>Eurotiomycetidae</taxon>
        <taxon>Eurotiales</taxon>
        <taxon>Aspergillaceae</taxon>
        <taxon>Penicillium</taxon>
    </lineage>
</organism>
<protein>
    <submittedName>
        <fullName evidence="2">Uncharacterized protein</fullName>
    </submittedName>
</protein>
<name>A0A9X0BIW4_9EURO</name>
<evidence type="ECO:0000313" key="3">
    <source>
        <dbReference type="Proteomes" id="UP001147760"/>
    </source>
</evidence>
<keyword evidence="1" id="KW-0472">Membrane</keyword>